<proteinExistence type="predicted"/>
<dbReference type="Proteomes" id="UP000002640">
    <property type="component" value="Unassembled WGS sequence"/>
</dbReference>
<keyword evidence="3" id="KW-1185">Reference proteome</keyword>
<dbReference type="EMBL" id="JH159152">
    <property type="protein sequence ID" value="EGZ25891.1"/>
    <property type="molecule type" value="Genomic_DNA"/>
</dbReference>
<dbReference type="AlphaFoldDB" id="G4Z1I0"/>
<sequence length="135" mass="15616">YFATTQSRQPPEAPLEVPTNVTFRQLQSVDEQQRIIDENAAAAVETHSEVYPLNHTMLHNVEVPVRDLRRVFGLPDWNLRPPFRPPRREPVGSPLSESANIDDEEHKGDDDDEVQKEEEEGDEEQNQEERFLIES</sequence>
<protein>
    <submittedName>
        <fullName evidence="2">Uncharacterized protein</fullName>
    </submittedName>
</protein>
<gene>
    <name evidence="2" type="ORF">PHYSODRAFT_484632</name>
</gene>
<evidence type="ECO:0000313" key="2">
    <source>
        <dbReference type="EMBL" id="EGZ25891.1"/>
    </source>
</evidence>
<feature type="non-terminal residue" evidence="2">
    <location>
        <position position="1"/>
    </location>
</feature>
<dbReference type="OMA" id="AYPTIWI"/>
<evidence type="ECO:0000256" key="1">
    <source>
        <dbReference type="SAM" id="MobiDB-lite"/>
    </source>
</evidence>
<dbReference type="KEGG" id="psoj:PHYSODRAFT_484632"/>
<name>G4Z1I0_PHYSP</name>
<organism evidence="2 3">
    <name type="scientific">Phytophthora sojae (strain P6497)</name>
    <name type="common">Soybean stem and root rot agent</name>
    <name type="synonym">Phytophthora megasperma f. sp. glycines</name>
    <dbReference type="NCBI Taxonomy" id="1094619"/>
    <lineage>
        <taxon>Eukaryota</taxon>
        <taxon>Sar</taxon>
        <taxon>Stramenopiles</taxon>
        <taxon>Oomycota</taxon>
        <taxon>Peronosporomycetes</taxon>
        <taxon>Peronosporales</taxon>
        <taxon>Peronosporaceae</taxon>
        <taxon>Phytophthora</taxon>
    </lineage>
</organism>
<dbReference type="InParanoid" id="G4Z1I0"/>
<accession>G4Z1I0</accession>
<dbReference type="RefSeq" id="XP_009521179.1">
    <property type="nucleotide sequence ID" value="XM_009522884.1"/>
</dbReference>
<evidence type="ECO:0000313" key="3">
    <source>
        <dbReference type="Proteomes" id="UP000002640"/>
    </source>
</evidence>
<feature type="compositionally biased region" description="Acidic residues" evidence="1">
    <location>
        <begin position="110"/>
        <end position="126"/>
    </location>
</feature>
<dbReference type="GeneID" id="20655780"/>
<reference evidence="2 3" key="1">
    <citation type="journal article" date="2006" name="Science">
        <title>Phytophthora genome sequences uncover evolutionary origins and mechanisms of pathogenesis.</title>
        <authorList>
            <person name="Tyler B.M."/>
            <person name="Tripathy S."/>
            <person name="Zhang X."/>
            <person name="Dehal P."/>
            <person name="Jiang R.H."/>
            <person name="Aerts A."/>
            <person name="Arredondo F.D."/>
            <person name="Baxter L."/>
            <person name="Bensasson D."/>
            <person name="Beynon J.L."/>
            <person name="Chapman J."/>
            <person name="Damasceno C.M."/>
            <person name="Dorrance A.E."/>
            <person name="Dou D."/>
            <person name="Dickerman A.W."/>
            <person name="Dubchak I.L."/>
            <person name="Garbelotto M."/>
            <person name="Gijzen M."/>
            <person name="Gordon S.G."/>
            <person name="Govers F."/>
            <person name="Grunwald N.J."/>
            <person name="Huang W."/>
            <person name="Ivors K.L."/>
            <person name="Jones R.W."/>
            <person name="Kamoun S."/>
            <person name="Krampis K."/>
            <person name="Lamour K.H."/>
            <person name="Lee M.K."/>
            <person name="McDonald W.H."/>
            <person name="Medina M."/>
            <person name="Meijer H.J."/>
            <person name="Nordberg E.K."/>
            <person name="Maclean D.J."/>
            <person name="Ospina-Giraldo M.D."/>
            <person name="Morris P.F."/>
            <person name="Phuntumart V."/>
            <person name="Putnam N.H."/>
            <person name="Rash S."/>
            <person name="Rose J.K."/>
            <person name="Sakihama Y."/>
            <person name="Salamov A.A."/>
            <person name="Savidor A."/>
            <person name="Scheuring C.F."/>
            <person name="Smith B.M."/>
            <person name="Sobral B.W."/>
            <person name="Terry A."/>
            <person name="Torto-Alalibo T.A."/>
            <person name="Win J."/>
            <person name="Xu Z."/>
            <person name="Zhang H."/>
            <person name="Grigoriev I.V."/>
            <person name="Rokhsar D.S."/>
            <person name="Boore J.L."/>
        </authorList>
    </citation>
    <scope>NUCLEOTIDE SEQUENCE [LARGE SCALE GENOMIC DNA]</scope>
    <source>
        <strain evidence="2 3">P6497</strain>
    </source>
</reference>
<feature type="region of interest" description="Disordered" evidence="1">
    <location>
        <begin position="76"/>
        <end position="135"/>
    </location>
</feature>